<dbReference type="InterPro" id="IPR029479">
    <property type="entry name" value="Nitroreductase"/>
</dbReference>
<dbReference type="EMBL" id="JANIBL010000081">
    <property type="protein sequence ID" value="MCQ8119638.1"/>
    <property type="molecule type" value="Genomic_DNA"/>
</dbReference>
<keyword evidence="1" id="KW-0285">Flavoprotein</keyword>
<dbReference type="Pfam" id="PF00881">
    <property type="entry name" value="Nitroreductase"/>
    <property type="match status" value="1"/>
</dbReference>
<dbReference type="Proteomes" id="UP001524570">
    <property type="component" value="Unassembled WGS sequence"/>
</dbReference>
<dbReference type="InterPro" id="IPR050627">
    <property type="entry name" value="Nitroreductase/BluB"/>
</dbReference>
<dbReference type="PANTHER" id="PTHR23026">
    <property type="entry name" value="NADPH NITROREDUCTASE"/>
    <property type="match status" value="1"/>
</dbReference>
<dbReference type="EC" id="1.13.11.79" evidence="6"/>
<keyword evidence="7" id="KW-1185">Reference proteome</keyword>
<organism evidence="6 7">
    <name type="scientific">Methylomonas rosea</name>
    <dbReference type="NCBI Taxonomy" id="2952227"/>
    <lineage>
        <taxon>Bacteria</taxon>
        <taxon>Pseudomonadati</taxon>
        <taxon>Pseudomonadota</taxon>
        <taxon>Gammaproteobacteria</taxon>
        <taxon>Methylococcales</taxon>
        <taxon>Methylococcaceae</taxon>
        <taxon>Methylomonas</taxon>
    </lineage>
</organism>
<dbReference type="GO" id="GO:0102919">
    <property type="term" value="F:5,6-dimethylbenzimidazole synthase activity"/>
    <property type="evidence" value="ECO:0007669"/>
    <property type="project" value="UniProtKB-EC"/>
</dbReference>
<feature type="region of interest" description="Disordered" evidence="4">
    <location>
        <begin position="1"/>
        <end position="25"/>
    </location>
</feature>
<gene>
    <name evidence="6" type="primary">bluB</name>
    <name evidence="6" type="ORF">NP589_19610</name>
</gene>
<keyword evidence="2" id="KW-0288">FMN</keyword>
<dbReference type="SUPFAM" id="SSF55469">
    <property type="entry name" value="FMN-dependent nitroreductase-like"/>
    <property type="match status" value="1"/>
</dbReference>
<evidence type="ECO:0000313" key="7">
    <source>
        <dbReference type="Proteomes" id="UP001524570"/>
    </source>
</evidence>
<keyword evidence="3 6" id="KW-0560">Oxidoreductase</keyword>
<evidence type="ECO:0000256" key="4">
    <source>
        <dbReference type="SAM" id="MobiDB-lite"/>
    </source>
</evidence>
<protein>
    <submittedName>
        <fullName evidence="6">5,6-dimethylbenzimidazole synthase</fullName>
        <ecNumber evidence="6">1.13.11.79</ecNumber>
    </submittedName>
</protein>
<evidence type="ECO:0000256" key="1">
    <source>
        <dbReference type="ARBA" id="ARBA00022630"/>
    </source>
</evidence>
<dbReference type="RefSeq" id="WP_256608482.1">
    <property type="nucleotide sequence ID" value="NZ_JANIBL010000081.1"/>
</dbReference>
<dbReference type="InterPro" id="IPR000415">
    <property type="entry name" value="Nitroreductase-like"/>
</dbReference>
<reference evidence="6 7" key="1">
    <citation type="submission" date="2022-07" db="EMBL/GenBank/DDBJ databases">
        <title>Methylomonas rivi sp. nov., Methylomonas rosea sp. nov., Methylomonas aureus sp. nov. and Methylomonas subterranea sp. nov., four novel methanotrophs isolated from a freshwater creek and the deep terrestrial subsurface.</title>
        <authorList>
            <person name="Abin C."/>
            <person name="Sankaranarayanan K."/>
            <person name="Garner C."/>
            <person name="Sindelar R."/>
            <person name="Kotary K."/>
            <person name="Garner R."/>
            <person name="Barclay S."/>
            <person name="Lawson P."/>
            <person name="Krumholz L."/>
        </authorList>
    </citation>
    <scope>NUCLEOTIDE SEQUENCE [LARGE SCALE GENOMIC DNA]</scope>
    <source>
        <strain evidence="6 7">WSC-7</strain>
    </source>
</reference>
<dbReference type="Gene3D" id="3.40.109.10">
    <property type="entry name" value="NADH Oxidase"/>
    <property type="match status" value="1"/>
</dbReference>
<dbReference type="InterPro" id="IPR012825">
    <property type="entry name" value="BluB"/>
</dbReference>
<evidence type="ECO:0000256" key="3">
    <source>
        <dbReference type="ARBA" id="ARBA00023002"/>
    </source>
</evidence>
<dbReference type="NCBIfam" id="TIGR02476">
    <property type="entry name" value="BluB"/>
    <property type="match status" value="1"/>
</dbReference>
<evidence type="ECO:0000313" key="6">
    <source>
        <dbReference type="EMBL" id="MCQ8119638.1"/>
    </source>
</evidence>
<proteinExistence type="predicted"/>
<name>A0ABT1TXX9_9GAMM</name>
<dbReference type="PANTHER" id="PTHR23026:SF90">
    <property type="entry name" value="IODOTYROSINE DEIODINASE 1"/>
    <property type="match status" value="1"/>
</dbReference>
<evidence type="ECO:0000259" key="5">
    <source>
        <dbReference type="Pfam" id="PF00881"/>
    </source>
</evidence>
<evidence type="ECO:0000256" key="2">
    <source>
        <dbReference type="ARBA" id="ARBA00022643"/>
    </source>
</evidence>
<feature type="domain" description="Nitroreductase" evidence="5">
    <location>
        <begin position="39"/>
        <end position="203"/>
    </location>
</feature>
<accession>A0ABT1TXX9</accession>
<sequence>MTQQSPLPDANPESTLNLNDSSSAHRFPNQQLAGVYRAIAERRDMRHFLSDPVDAEILARLLQAAHQAGSVGLMQPWRFIRVTDRRLRSDIHALVEQERRLTAEALAERHDEFMKLKVEGILDCGELLVVALPDRREQHIFGRRTLPEMDLASAACAIQNLWLAARAEGLGLGWVSLFDPDALAQLLNMPTGSRPIAVLCLGHVAEFYPKPMLELENWATPQPLSAFVYENGWPDAS</sequence>
<comment type="caution">
    <text evidence="6">The sequence shown here is derived from an EMBL/GenBank/DDBJ whole genome shotgun (WGS) entry which is preliminary data.</text>
</comment>